<feature type="domain" description="GIY-YIG catalytic" evidence="1">
    <location>
        <begin position="42"/>
        <end position="163"/>
    </location>
</feature>
<organism evidence="2 3">
    <name type="scientific">Actinoplanes ianthinogenes</name>
    <dbReference type="NCBI Taxonomy" id="122358"/>
    <lineage>
        <taxon>Bacteria</taxon>
        <taxon>Bacillati</taxon>
        <taxon>Actinomycetota</taxon>
        <taxon>Actinomycetes</taxon>
        <taxon>Micromonosporales</taxon>
        <taxon>Micromonosporaceae</taxon>
        <taxon>Actinoplanes</taxon>
    </lineage>
</organism>
<accession>A0ABM7MA32</accession>
<dbReference type="EMBL" id="AP023356">
    <property type="protein sequence ID" value="BCJ48486.1"/>
    <property type="molecule type" value="Genomic_DNA"/>
</dbReference>
<reference evidence="2 3" key="1">
    <citation type="submission" date="2020-08" db="EMBL/GenBank/DDBJ databases">
        <title>Whole genome shotgun sequence of Actinoplanes ianthinogenes NBRC 13996.</title>
        <authorList>
            <person name="Komaki H."/>
            <person name="Tamura T."/>
        </authorList>
    </citation>
    <scope>NUCLEOTIDE SEQUENCE [LARGE SCALE GENOMIC DNA]</scope>
    <source>
        <strain evidence="2 3">NBRC 13996</strain>
    </source>
</reference>
<dbReference type="Proteomes" id="UP000676967">
    <property type="component" value="Chromosome"/>
</dbReference>
<evidence type="ECO:0000259" key="1">
    <source>
        <dbReference type="Pfam" id="PF20815"/>
    </source>
</evidence>
<name>A0ABM7MA32_9ACTN</name>
<gene>
    <name evidence="2" type="ORF">Aiant_91430</name>
</gene>
<keyword evidence="3" id="KW-1185">Reference proteome</keyword>
<proteinExistence type="predicted"/>
<sequence length="189" mass="20574">MARVTEPEAGPALARAEAALRLLSGEPVAVDVAVKRLGRGGGVYAWWAAPSVFPDLPGMVNEHVPSLRLLYLGRATTLRGRILRNHLRRSGNSTLRRTLAGLLVSEGYRTTWTDRVVLLPEDEGRLTAWMHANLRLTWAQDAEPASVEATLVRRLHPPLNVSGVDPEHVQPAVVAAKNRYNASAGPDTI</sequence>
<protein>
    <recommendedName>
        <fullName evidence="1">GIY-YIG catalytic domain-containing protein</fullName>
    </recommendedName>
</protein>
<dbReference type="InterPro" id="IPR049311">
    <property type="entry name" value="GIY_YIG_cat"/>
</dbReference>
<dbReference type="Pfam" id="PF20815">
    <property type="entry name" value="GIY_YIG_2"/>
    <property type="match status" value="1"/>
</dbReference>
<evidence type="ECO:0000313" key="2">
    <source>
        <dbReference type="EMBL" id="BCJ48486.1"/>
    </source>
</evidence>
<evidence type="ECO:0000313" key="3">
    <source>
        <dbReference type="Proteomes" id="UP000676967"/>
    </source>
</evidence>
<dbReference type="RefSeq" id="WP_189335368.1">
    <property type="nucleotide sequence ID" value="NZ_AP023356.1"/>
</dbReference>